<gene>
    <name evidence="1" type="primary">RvY_13975</name>
    <name evidence="1" type="synonym">RvY_13975.2</name>
    <name evidence="1" type="ORF">RvY_13975-2</name>
</gene>
<name>A0A1D1VY99_RAMVA</name>
<evidence type="ECO:0000313" key="2">
    <source>
        <dbReference type="Proteomes" id="UP000186922"/>
    </source>
</evidence>
<dbReference type="AlphaFoldDB" id="A0A1D1VY99"/>
<proteinExistence type="predicted"/>
<evidence type="ECO:0000313" key="1">
    <source>
        <dbReference type="EMBL" id="GAV03579.1"/>
    </source>
</evidence>
<dbReference type="Gene3D" id="1.20.140.150">
    <property type="match status" value="1"/>
</dbReference>
<protein>
    <submittedName>
        <fullName evidence="1">Uncharacterized protein</fullName>
    </submittedName>
</protein>
<comment type="caution">
    <text evidence="1">The sequence shown here is derived from an EMBL/GenBank/DDBJ whole genome shotgun (WGS) entry which is preliminary data.</text>
</comment>
<reference evidence="1 2" key="1">
    <citation type="journal article" date="2016" name="Nat. Commun.">
        <title>Extremotolerant tardigrade genome and improved radiotolerance of human cultured cells by tardigrade-unique protein.</title>
        <authorList>
            <person name="Hashimoto T."/>
            <person name="Horikawa D.D."/>
            <person name="Saito Y."/>
            <person name="Kuwahara H."/>
            <person name="Kozuka-Hata H."/>
            <person name="Shin-I T."/>
            <person name="Minakuchi Y."/>
            <person name="Ohishi K."/>
            <person name="Motoyama A."/>
            <person name="Aizu T."/>
            <person name="Enomoto A."/>
            <person name="Kondo K."/>
            <person name="Tanaka S."/>
            <person name="Hara Y."/>
            <person name="Koshikawa S."/>
            <person name="Sagara H."/>
            <person name="Miura T."/>
            <person name="Yokobori S."/>
            <person name="Miyagawa K."/>
            <person name="Suzuki Y."/>
            <person name="Kubo T."/>
            <person name="Oyama M."/>
            <person name="Kohara Y."/>
            <person name="Fujiyama A."/>
            <person name="Arakawa K."/>
            <person name="Katayama T."/>
            <person name="Toyoda A."/>
            <person name="Kunieda T."/>
        </authorList>
    </citation>
    <scope>NUCLEOTIDE SEQUENCE [LARGE SCALE GENOMIC DNA]</scope>
    <source>
        <strain evidence="1 2">YOKOZUNA-1</strain>
    </source>
</reference>
<keyword evidence="2" id="KW-1185">Reference proteome</keyword>
<organism evidence="1 2">
    <name type="scientific">Ramazzottius varieornatus</name>
    <name type="common">Water bear</name>
    <name type="synonym">Tardigrade</name>
    <dbReference type="NCBI Taxonomy" id="947166"/>
    <lineage>
        <taxon>Eukaryota</taxon>
        <taxon>Metazoa</taxon>
        <taxon>Ecdysozoa</taxon>
        <taxon>Tardigrada</taxon>
        <taxon>Eutardigrada</taxon>
        <taxon>Parachela</taxon>
        <taxon>Hypsibioidea</taxon>
        <taxon>Ramazzottiidae</taxon>
        <taxon>Ramazzottius</taxon>
    </lineage>
</organism>
<accession>A0A1D1VY99</accession>
<dbReference type="EMBL" id="BDGG01000009">
    <property type="protein sequence ID" value="GAV03579.1"/>
    <property type="molecule type" value="Genomic_DNA"/>
</dbReference>
<dbReference type="Proteomes" id="UP000186922">
    <property type="component" value="Unassembled WGS sequence"/>
</dbReference>
<sequence length="177" mass="20383">MSSQRWGKARSWKSRHLYSFFLSFLSLIVSGIALTSQSWLESREGNPRFRKAGLWIFCFKDIYDANFRYPTRINGCRHIFDEDLWFLRSVYLPGKSSAALIKPNNLYHHKLGFFRIPADGSSNLHHRLHAVLLGLPHFLPIPNTLCSPSQMAHPNGYSARCFCLLDDCSCADICRSR</sequence>